<name>X1R7U3_9ZZZZ</name>
<evidence type="ECO:0000313" key="1">
    <source>
        <dbReference type="EMBL" id="GAI63076.1"/>
    </source>
</evidence>
<accession>X1R7U3</accession>
<dbReference type="EMBL" id="BARW01001724">
    <property type="protein sequence ID" value="GAI63076.1"/>
    <property type="molecule type" value="Genomic_DNA"/>
</dbReference>
<gene>
    <name evidence="1" type="ORF">S12H4_05276</name>
</gene>
<comment type="caution">
    <text evidence="1">The sequence shown here is derived from an EMBL/GenBank/DDBJ whole genome shotgun (WGS) entry which is preliminary data.</text>
</comment>
<dbReference type="InterPro" id="IPR045864">
    <property type="entry name" value="aa-tRNA-synth_II/BPL/LPL"/>
</dbReference>
<organism evidence="1">
    <name type="scientific">marine sediment metagenome</name>
    <dbReference type="NCBI Taxonomy" id="412755"/>
    <lineage>
        <taxon>unclassified sequences</taxon>
        <taxon>metagenomes</taxon>
        <taxon>ecological metagenomes</taxon>
    </lineage>
</organism>
<dbReference type="Gene3D" id="3.30.930.10">
    <property type="entry name" value="Bira Bifunctional Protein, Domain 2"/>
    <property type="match status" value="1"/>
</dbReference>
<proteinExistence type="predicted"/>
<feature type="non-terminal residue" evidence="1">
    <location>
        <position position="102"/>
    </location>
</feature>
<sequence>MLSDKEKKQLKSARTDKELKKIFKSIASKKPDEFFPTQELRNLGYIRKHCECCSAYFWTTIKDRKVCGDPACSGGFQVAGKPLTHKLSYIGVWNKIVEILEP</sequence>
<dbReference type="AlphaFoldDB" id="X1R7U3"/>
<protein>
    <submittedName>
        <fullName evidence="1">Uncharacterized protein</fullName>
    </submittedName>
</protein>
<reference evidence="1" key="1">
    <citation type="journal article" date="2014" name="Front. Microbiol.">
        <title>High frequency of phylogenetically diverse reductive dehalogenase-homologous genes in deep subseafloor sedimentary metagenomes.</title>
        <authorList>
            <person name="Kawai M."/>
            <person name="Futagami T."/>
            <person name="Toyoda A."/>
            <person name="Takaki Y."/>
            <person name="Nishi S."/>
            <person name="Hori S."/>
            <person name="Arai W."/>
            <person name="Tsubouchi T."/>
            <person name="Morono Y."/>
            <person name="Uchiyama I."/>
            <person name="Ito T."/>
            <person name="Fujiyama A."/>
            <person name="Inagaki F."/>
            <person name="Takami H."/>
        </authorList>
    </citation>
    <scope>NUCLEOTIDE SEQUENCE</scope>
    <source>
        <strain evidence="1">Expedition CK06-06</strain>
    </source>
</reference>